<reference evidence="14" key="1">
    <citation type="submission" date="2016-10" db="EMBL/GenBank/DDBJ databases">
        <authorList>
            <person name="Varghese N."/>
            <person name="Submissions S."/>
        </authorList>
    </citation>
    <scope>NUCLEOTIDE SEQUENCE [LARGE SCALE GENOMIC DNA]</scope>
    <source>
        <strain evidence="14">DSM 24213</strain>
    </source>
</reference>
<dbReference type="EMBL" id="FOUI01000003">
    <property type="protein sequence ID" value="SFM33180.1"/>
    <property type="molecule type" value="Genomic_DNA"/>
</dbReference>
<evidence type="ECO:0000256" key="3">
    <source>
        <dbReference type="ARBA" id="ARBA00009014"/>
    </source>
</evidence>
<dbReference type="Gene3D" id="3.40.50.620">
    <property type="entry name" value="HUPs"/>
    <property type="match status" value="1"/>
</dbReference>
<comment type="similarity">
    <text evidence="3 11">Belongs to the NadD family.</text>
</comment>
<dbReference type="GO" id="GO:0005524">
    <property type="term" value="F:ATP binding"/>
    <property type="evidence" value="ECO:0007669"/>
    <property type="project" value="UniProtKB-KW"/>
</dbReference>
<keyword evidence="5 11" id="KW-0808">Transferase</keyword>
<evidence type="ECO:0000313" key="14">
    <source>
        <dbReference type="Proteomes" id="UP000243629"/>
    </source>
</evidence>
<evidence type="ECO:0000256" key="7">
    <source>
        <dbReference type="ARBA" id="ARBA00022741"/>
    </source>
</evidence>
<dbReference type="Pfam" id="PF01467">
    <property type="entry name" value="CTP_transf_like"/>
    <property type="match status" value="1"/>
</dbReference>
<organism evidence="13 14">
    <name type="scientific">Halopseudomonas yangmingensis</name>
    <dbReference type="NCBI Taxonomy" id="1720063"/>
    <lineage>
        <taxon>Bacteria</taxon>
        <taxon>Pseudomonadati</taxon>
        <taxon>Pseudomonadota</taxon>
        <taxon>Gammaproteobacteria</taxon>
        <taxon>Pseudomonadales</taxon>
        <taxon>Pseudomonadaceae</taxon>
        <taxon>Halopseudomonas</taxon>
    </lineage>
</organism>
<accession>A0A1I4Q0I0</accession>
<evidence type="ECO:0000259" key="12">
    <source>
        <dbReference type="Pfam" id="PF01467"/>
    </source>
</evidence>
<evidence type="ECO:0000256" key="5">
    <source>
        <dbReference type="ARBA" id="ARBA00022679"/>
    </source>
</evidence>
<dbReference type="AlphaFoldDB" id="A0A1I4Q0I0"/>
<dbReference type="NCBIfam" id="TIGR00482">
    <property type="entry name" value="nicotinate (nicotinamide) nucleotide adenylyltransferase"/>
    <property type="match status" value="1"/>
</dbReference>
<dbReference type="HAMAP" id="MF_00244">
    <property type="entry name" value="NaMN_adenylyltr"/>
    <property type="match status" value="1"/>
</dbReference>
<dbReference type="GO" id="GO:0004515">
    <property type="term" value="F:nicotinate-nucleotide adenylyltransferase activity"/>
    <property type="evidence" value="ECO:0007669"/>
    <property type="project" value="UniProtKB-UniRule"/>
</dbReference>
<feature type="domain" description="Cytidyltransferase-like" evidence="12">
    <location>
        <begin position="21"/>
        <end position="197"/>
    </location>
</feature>
<name>A0A1I4Q0I0_9GAMM</name>
<dbReference type="InterPro" id="IPR004821">
    <property type="entry name" value="Cyt_trans-like"/>
</dbReference>
<evidence type="ECO:0000256" key="2">
    <source>
        <dbReference type="ARBA" id="ARBA00005019"/>
    </source>
</evidence>
<comment type="catalytic activity">
    <reaction evidence="10 11">
        <text>nicotinate beta-D-ribonucleotide + ATP + H(+) = deamido-NAD(+) + diphosphate</text>
        <dbReference type="Rhea" id="RHEA:22860"/>
        <dbReference type="ChEBI" id="CHEBI:15378"/>
        <dbReference type="ChEBI" id="CHEBI:30616"/>
        <dbReference type="ChEBI" id="CHEBI:33019"/>
        <dbReference type="ChEBI" id="CHEBI:57502"/>
        <dbReference type="ChEBI" id="CHEBI:58437"/>
        <dbReference type="EC" id="2.7.7.18"/>
    </reaction>
</comment>
<proteinExistence type="inferred from homology"/>
<sequence length="225" mass="24835">MWCSVTATCASDVPVKQRIGVLGGTFDPVHFGHLRSAIEVHEALALDELRLLPSARPPHRGQPGCSAEQRLQMVRLAIQGASGLQVDDRELRRETPSWTVDTLHSLREELGQQPAIFLVLGWDAFCGLPGWSRWEQLLELANLVVLQRPDCDLDLPEVLKDLLAARTTEAAVADASHGQIICLAQTPLAISATRIRELLGSGRSVRYLLPDAILDYINQHGLYRP</sequence>
<keyword evidence="7 11" id="KW-0547">Nucleotide-binding</keyword>
<evidence type="ECO:0000256" key="6">
    <source>
        <dbReference type="ARBA" id="ARBA00022695"/>
    </source>
</evidence>
<dbReference type="SUPFAM" id="SSF52374">
    <property type="entry name" value="Nucleotidylyl transferase"/>
    <property type="match status" value="1"/>
</dbReference>
<dbReference type="STRING" id="1720063.SAMN05216217_103201"/>
<comment type="function">
    <text evidence="1 11">Catalyzes the reversible adenylation of nicotinate mononucleotide (NaMN) to nicotinic acid adenine dinucleotide (NaAD).</text>
</comment>
<gene>
    <name evidence="11" type="primary">nadD</name>
    <name evidence="13" type="ORF">SAMN05216217_103201</name>
</gene>
<evidence type="ECO:0000256" key="9">
    <source>
        <dbReference type="ARBA" id="ARBA00023027"/>
    </source>
</evidence>
<evidence type="ECO:0000256" key="11">
    <source>
        <dbReference type="HAMAP-Rule" id="MF_00244"/>
    </source>
</evidence>
<keyword evidence="8 11" id="KW-0067">ATP-binding</keyword>
<dbReference type="GO" id="GO:0009435">
    <property type="term" value="P:NAD+ biosynthetic process"/>
    <property type="evidence" value="ECO:0007669"/>
    <property type="project" value="UniProtKB-UniRule"/>
</dbReference>
<dbReference type="NCBIfam" id="NF000840">
    <property type="entry name" value="PRK00071.1-3"/>
    <property type="match status" value="1"/>
</dbReference>
<keyword evidence="4 11" id="KW-0662">Pyridine nucleotide biosynthesis</keyword>
<evidence type="ECO:0000256" key="10">
    <source>
        <dbReference type="ARBA" id="ARBA00048721"/>
    </source>
</evidence>
<dbReference type="InterPro" id="IPR005248">
    <property type="entry name" value="NadD/NMNAT"/>
</dbReference>
<dbReference type="PANTHER" id="PTHR39321:SF3">
    <property type="entry name" value="PHOSPHOPANTETHEINE ADENYLYLTRANSFERASE"/>
    <property type="match status" value="1"/>
</dbReference>
<dbReference type="NCBIfam" id="TIGR00125">
    <property type="entry name" value="cyt_tran_rel"/>
    <property type="match status" value="1"/>
</dbReference>
<evidence type="ECO:0000313" key="13">
    <source>
        <dbReference type="EMBL" id="SFM33180.1"/>
    </source>
</evidence>
<dbReference type="InterPro" id="IPR014729">
    <property type="entry name" value="Rossmann-like_a/b/a_fold"/>
</dbReference>
<keyword evidence="9 11" id="KW-0520">NAD</keyword>
<evidence type="ECO:0000256" key="1">
    <source>
        <dbReference type="ARBA" id="ARBA00002324"/>
    </source>
</evidence>
<evidence type="ECO:0000256" key="8">
    <source>
        <dbReference type="ARBA" id="ARBA00022840"/>
    </source>
</evidence>
<dbReference type="UniPathway" id="UPA00253">
    <property type="reaction ID" value="UER00332"/>
</dbReference>
<keyword evidence="14" id="KW-1185">Reference proteome</keyword>
<evidence type="ECO:0000256" key="4">
    <source>
        <dbReference type="ARBA" id="ARBA00022642"/>
    </source>
</evidence>
<keyword evidence="6 11" id="KW-0548">Nucleotidyltransferase</keyword>
<dbReference type="CDD" id="cd02165">
    <property type="entry name" value="NMNAT"/>
    <property type="match status" value="1"/>
</dbReference>
<dbReference type="NCBIfam" id="NF000839">
    <property type="entry name" value="PRK00071.1-1"/>
    <property type="match status" value="1"/>
</dbReference>
<dbReference type="PANTHER" id="PTHR39321">
    <property type="entry name" value="NICOTINATE-NUCLEOTIDE ADENYLYLTRANSFERASE-RELATED"/>
    <property type="match status" value="1"/>
</dbReference>
<protein>
    <recommendedName>
        <fullName evidence="11">Probable nicotinate-nucleotide adenylyltransferase</fullName>
        <ecNumber evidence="11">2.7.7.18</ecNumber>
    </recommendedName>
    <alternativeName>
        <fullName evidence="11">Deamido-NAD(+) diphosphorylase</fullName>
    </alternativeName>
    <alternativeName>
        <fullName evidence="11">Deamido-NAD(+) pyrophosphorylase</fullName>
    </alternativeName>
    <alternativeName>
        <fullName evidence="11">Nicotinate mononucleotide adenylyltransferase</fullName>
        <shortName evidence="11">NaMN adenylyltransferase</shortName>
    </alternativeName>
</protein>
<dbReference type="Proteomes" id="UP000243629">
    <property type="component" value="Unassembled WGS sequence"/>
</dbReference>
<dbReference type="EC" id="2.7.7.18" evidence="11"/>
<comment type="pathway">
    <text evidence="2 11">Cofactor biosynthesis; NAD(+) biosynthesis; deamido-NAD(+) from nicotinate D-ribonucleotide: step 1/1.</text>
</comment>
<dbReference type="OrthoDB" id="5295945at2"/>